<evidence type="ECO:0000256" key="8">
    <source>
        <dbReference type="ARBA" id="ARBA00022777"/>
    </source>
</evidence>
<comment type="catalytic activity">
    <reaction evidence="11">
        <text>5-diphospho-1D-myo-inositol 1,2,3,4,6-pentakisphosphate + ATP + H(+) = 1,5-bis(diphospho)-1D-myo-inositol 2,3,4,6-tetrakisphosphate + ADP</text>
        <dbReference type="Rhea" id="RHEA:10276"/>
        <dbReference type="ChEBI" id="CHEBI:15378"/>
        <dbReference type="ChEBI" id="CHEBI:30616"/>
        <dbReference type="ChEBI" id="CHEBI:58628"/>
        <dbReference type="ChEBI" id="CHEBI:77983"/>
        <dbReference type="ChEBI" id="CHEBI:456216"/>
        <dbReference type="EC" id="2.7.4.24"/>
    </reaction>
    <physiologicalReaction direction="left-to-right" evidence="11">
        <dbReference type="Rhea" id="RHEA:10277"/>
    </physiologicalReaction>
</comment>
<keyword evidence="9 14" id="KW-0067">ATP-binding</keyword>
<feature type="compositionally biased region" description="Basic and acidic residues" evidence="16">
    <location>
        <begin position="1263"/>
        <end position="1288"/>
    </location>
</feature>
<feature type="compositionally biased region" description="Polar residues" evidence="16">
    <location>
        <begin position="140"/>
        <end position="149"/>
    </location>
</feature>
<dbReference type="Gene3D" id="3.30.470.20">
    <property type="entry name" value="ATP-grasp fold, B domain"/>
    <property type="match status" value="1"/>
</dbReference>
<keyword evidence="4 14" id="KW-0963">Cytoplasm</keyword>
<evidence type="ECO:0000256" key="10">
    <source>
        <dbReference type="ARBA" id="ARBA00023212"/>
    </source>
</evidence>
<dbReference type="Proteomes" id="UP000281245">
    <property type="component" value="Unassembled WGS sequence"/>
</dbReference>
<dbReference type="InterPro" id="IPR040557">
    <property type="entry name" value="VIP1_N"/>
</dbReference>
<dbReference type="Pfam" id="PF08443">
    <property type="entry name" value="RimK"/>
    <property type="match status" value="1"/>
</dbReference>
<dbReference type="EMBL" id="QWIJ01000655">
    <property type="protein sequence ID" value="RMX79975.1"/>
    <property type="molecule type" value="Genomic_DNA"/>
</dbReference>
<evidence type="ECO:0000256" key="5">
    <source>
        <dbReference type="ARBA" id="ARBA00022553"/>
    </source>
</evidence>
<dbReference type="VEuPathDB" id="FungiDB:BTJ68_04865"/>
<feature type="compositionally biased region" description="Low complexity" evidence="16">
    <location>
        <begin position="21"/>
        <end position="51"/>
    </location>
</feature>
<protein>
    <recommendedName>
        <fullName evidence="13 14">Inositol hexakisphosphate and diphosphoinositol-pentakisphosphate kinase</fullName>
        <ecNumber evidence="3 14">2.7.4.24</ecNumber>
    </recommendedName>
</protein>
<evidence type="ECO:0000259" key="17">
    <source>
        <dbReference type="Pfam" id="PF08443"/>
    </source>
</evidence>
<dbReference type="GO" id="GO:0006020">
    <property type="term" value="P:inositol metabolic process"/>
    <property type="evidence" value="ECO:0007669"/>
    <property type="project" value="TreeGrafter"/>
</dbReference>
<dbReference type="Pfam" id="PF18086">
    <property type="entry name" value="PPIP5K2_N"/>
    <property type="match status" value="1"/>
</dbReference>
<dbReference type="InterPro" id="IPR029033">
    <property type="entry name" value="His_PPase_superfam"/>
</dbReference>
<evidence type="ECO:0000256" key="7">
    <source>
        <dbReference type="ARBA" id="ARBA00022741"/>
    </source>
</evidence>
<keyword evidence="10" id="KW-0206">Cytoskeleton</keyword>
<evidence type="ECO:0000256" key="4">
    <source>
        <dbReference type="ARBA" id="ARBA00022490"/>
    </source>
</evidence>
<proteinExistence type="inferred from homology"/>
<feature type="region of interest" description="Disordered" evidence="16">
    <location>
        <begin position="651"/>
        <end position="766"/>
    </location>
</feature>
<dbReference type="GO" id="GO:0052843">
    <property type="term" value="F:inositol-1-diphosphate-2,3,4,5,6-pentakisphosphate diphosphatase activity"/>
    <property type="evidence" value="ECO:0007669"/>
    <property type="project" value="UniProtKB-ARBA"/>
</dbReference>
<accession>A0A3M6WN53</accession>
<dbReference type="EC" id="2.7.4.24" evidence="3 14"/>
<feature type="region of interest" description="Disordered" evidence="16">
    <location>
        <begin position="603"/>
        <end position="631"/>
    </location>
</feature>
<evidence type="ECO:0000256" key="11">
    <source>
        <dbReference type="ARBA" id="ARBA00033696"/>
    </source>
</evidence>
<evidence type="ECO:0000313" key="20">
    <source>
        <dbReference type="Proteomes" id="UP000281245"/>
    </source>
</evidence>
<evidence type="ECO:0000256" key="14">
    <source>
        <dbReference type="RuleBase" id="RU365032"/>
    </source>
</evidence>
<dbReference type="FunFam" id="3.30.470.20:FF:000036">
    <property type="entry name" value="Inositol hexakisphosphate and diphosphoinositol-pentakisphosphate kinase"/>
    <property type="match status" value="1"/>
</dbReference>
<feature type="region of interest" description="Disordered" evidence="16">
    <location>
        <begin position="1241"/>
        <end position="1345"/>
    </location>
</feature>
<evidence type="ECO:0000256" key="3">
    <source>
        <dbReference type="ARBA" id="ARBA00012893"/>
    </source>
</evidence>
<dbReference type="SUPFAM" id="SSF53254">
    <property type="entry name" value="Phosphoglycerate mutase-like"/>
    <property type="match status" value="1"/>
</dbReference>
<feature type="compositionally biased region" description="Basic and acidic residues" evidence="16">
    <location>
        <begin position="719"/>
        <end position="733"/>
    </location>
</feature>
<keyword evidence="6 14" id="KW-0808">Transferase</keyword>
<feature type="compositionally biased region" description="Basic and acidic residues" evidence="16">
    <location>
        <begin position="863"/>
        <end position="938"/>
    </location>
</feature>
<dbReference type="Gene3D" id="3.40.50.1240">
    <property type="entry name" value="Phosphoglycerate mutase-like"/>
    <property type="match status" value="2"/>
</dbReference>
<feature type="domain" description="VIP1 N-terminal" evidence="18">
    <location>
        <begin position="228"/>
        <end position="318"/>
    </location>
</feature>
<feature type="region of interest" description="Disordered" evidence="16">
    <location>
        <begin position="1"/>
        <end position="124"/>
    </location>
</feature>
<keyword evidence="8 14" id="KW-0418">Kinase</keyword>
<feature type="region of interest" description="Disordered" evidence="16">
    <location>
        <begin position="844"/>
        <end position="957"/>
    </location>
</feature>
<dbReference type="InterPro" id="IPR037446">
    <property type="entry name" value="His_Pase_VIP1"/>
</dbReference>
<dbReference type="PANTHER" id="PTHR12750:SF9">
    <property type="entry name" value="INOSITOL HEXAKISPHOSPHATE AND DIPHOSPHOINOSITOL-PENTAKISPHOSPHATE KINASE"/>
    <property type="match status" value="1"/>
</dbReference>
<dbReference type="InterPro" id="IPR013651">
    <property type="entry name" value="ATP-grasp_RimK-type"/>
</dbReference>
<feature type="compositionally biased region" description="Polar residues" evidence="16">
    <location>
        <begin position="107"/>
        <end position="124"/>
    </location>
</feature>
<reference evidence="19 20" key="1">
    <citation type="journal article" date="2018" name="BMC Genomics">
        <title>Genomic evidence for intraspecific hybridization in a clonal and extremely halotolerant yeast.</title>
        <authorList>
            <person name="Gostincar C."/>
            <person name="Stajich J.E."/>
            <person name="Zupancic J."/>
            <person name="Zalar P."/>
            <person name="Gunde-Cimerman N."/>
        </authorList>
    </citation>
    <scope>NUCLEOTIDE SEQUENCE [LARGE SCALE GENOMIC DNA]</scope>
    <source>
        <strain evidence="19 20">EXF-6656</strain>
    </source>
</reference>
<evidence type="ECO:0000256" key="15">
    <source>
        <dbReference type="SAM" id="Coils"/>
    </source>
</evidence>
<dbReference type="GO" id="GO:0032958">
    <property type="term" value="P:inositol phosphate biosynthetic process"/>
    <property type="evidence" value="ECO:0007669"/>
    <property type="project" value="TreeGrafter"/>
</dbReference>
<keyword evidence="5" id="KW-0597">Phosphoprotein</keyword>
<feature type="compositionally biased region" description="Polar residues" evidence="16">
    <location>
        <begin position="205"/>
        <end position="222"/>
    </location>
</feature>
<evidence type="ECO:0000256" key="12">
    <source>
        <dbReference type="ARBA" id="ARBA00034629"/>
    </source>
</evidence>
<feature type="compositionally biased region" description="Polar residues" evidence="16">
    <location>
        <begin position="666"/>
        <end position="679"/>
    </location>
</feature>
<comment type="similarity">
    <text evidence="2 14">Belongs to the histidine acid phosphatase family. VIP1 subfamily.</text>
</comment>
<comment type="subcellular location">
    <subcellularLocation>
        <location evidence="1 14">Cytoplasm</location>
        <location evidence="1 14">Cytoskeleton</location>
    </subcellularLocation>
</comment>
<sequence length="1622" mass="178642">MERRPTEQASLQTAMTDPLVRTTSNESARSRSAAHHTLSAASARAPLSRKSTQANMDTSAGEVEKGNISMPRPPKPGQELGAKYPQTSRPAEAASMAVDEDAGTLEPSKSNSAAMRSTSSLPETATDTLSVTTYAQNGQALSPSASSGTYGDPMAASAPSISSMPGPVTSPTSPSPPNQSQSQPRSQGGRTVRGRTPGGSRRDTVSNTNSASPSADRSTAPNPNRIGTIGICALDSKARSKPSRNILNRLVGKDSSEFEVIIFGDKVILDESVENWPVCDFLISFFSDGFPLEKAIAYAKLRKPFCVNDLPMQTILWDRRMCLYILDKLGVPTPKRVEVNRDGGPVILTNDIAKRVQDLTGVQLEGSDDGRGGGAQPPAQVQMEDDNDTLVVDGRRLSKPFVEKPVSGEDHNINIYYPRSQGGGGRRLFRKVNNKSSEKDDSLVIPRAVTEENQSYIYEQFLKVENAEDVKAYTVGPDFCHAETRKSPVVDGVVKRNPNGKEIRYVTSLSPEEKTMAAKIASGFGQRVCGFDLLRVEEKSFVIDVNGWSFVKDNNEYYDKCAAILRGMFIAERHKWNQNRSSPSASAPVSEDGSVVDATNGEAAAATGTEKGLGIQRKSTMNKNGDDPAARKGALKSVFGSRSITQLRDSVSNAAQKAGHHMPGTRSPSGATSPLTSPPSFEKDRLPHGTLSRTPSIPLSKDDDALPPPATGSASIGERVSKLRSEENRRSISEDNLETVQDHEPLAGAQPDDIPPTNLPAPASKSQWKLKGMVAVIRHADRTPKQKFKFTFHTKPFVDLLKGHREEVLLVGEAALDSVAEAVREAMTEGEEDPQKLRQLENALRRKRGLPGTKVQIKPMFKKPKDKEGGKEEKKDKEKDKEVKEEKKEKEGKDKSGDRVEEIKAAEGVETPKMEWRENELSRSEKEKSPAEGDEKQDGTPQSPREAKRSESMSEVTMSRVAAADNNLVLDKLQLVMKWGGEPTHSARYQAQDLGENMRNDLLLMNRDVLSDVSIFTSSERRVTTSAQIFAGAFLDQKDVDSEGIRIRKDLLDDSNAAKDEMDRVKKKLKGLLRKGEKAPEQFAWPRDGTPEPYLVVRNVVELMKFHRRVMRHNFAKLQSSDALKSLEKLKHPSEINTPAETPGGENVTPNQTSVNAVQARWCTGEDADLFKERWEKLFNEFTDAEKVDPSKISELYDTMKFDALHNRQFLEWVFTPSRTILNELEEEERLRKLEEDEVAGVVGKEEEASSEGAPLTRTESQTARDEFRQTHEGIQPVREDKGEDAHDQASANDAASVKAPTRTGTGASDGSVVWSSQDAKSKGAVAESKKVEKKDPTPPRAPTISERLGFRRRSQDFMSVAKNAMAAASVEAAKESYFSLYRGDANAPESKAKVDVRLEKLNELYSLSKILFDFIGPQEYGITDSEKLEIGLLTSLPLLKEIVKDLEEVQASDDAKSFIYFTKESHIYTLLNCILEGGIQTKIARNAIPELDYLSQICFELYESLNADAAADPNVTDPHDMYNYSIRITISPGCHTFDPLDVQLDSKHCIGCAPRRSLTPHADWKEVIETLRAKFHTVKLPKSFTAVNLSEKVPQEFVREAESEEVLEQIKPDGSGIAPVH</sequence>
<feature type="region of interest" description="Disordered" evidence="16">
    <location>
        <begin position="140"/>
        <end position="226"/>
    </location>
</feature>
<evidence type="ECO:0000256" key="13">
    <source>
        <dbReference type="ARBA" id="ARBA00071668"/>
    </source>
</evidence>
<gene>
    <name evidence="19" type="ORF">D0869_07906</name>
</gene>
<keyword evidence="15" id="KW-0175">Coiled coil</keyword>
<dbReference type="GO" id="GO:0005856">
    <property type="term" value="C:cytoskeleton"/>
    <property type="evidence" value="ECO:0007669"/>
    <property type="project" value="UniProtKB-SubCell"/>
</dbReference>
<feature type="compositionally biased region" description="Low complexity" evidence="16">
    <location>
        <begin position="153"/>
        <end position="199"/>
    </location>
</feature>
<comment type="function">
    <text evidence="14">Bifunctional inositol kinase that acts in concert with the IP6K kinases to synthesize the diphosphate group-containing inositol pyrophosphates diphosphoinositol pentakisphosphate, PP-InsP5, and bis-diphosphoinositol tetrakisphosphate, (PP)2-InsP4. PP-InsP5 and (PP)2-InsP4, also respectively called InsP7 and InsP8, may regulate a variety of cellular processes, including apoptosis, vesicle trafficking, cytoskeletal dynamics, and exocytosis. Phosphorylates inositol hexakisphosphate (InsP6).</text>
</comment>
<dbReference type="InterPro" id="IPR000560">
    <property type="entry name" value="His_Pase_clade-2"/>
</dbReference>
<feature type="compositionally biased region" description="Polar residues" evidence="16">
    <location>
        <begin position="1303"/>
        <end position="1319"/>
    </location>
</feature>
<evidence type="ECO:0000256" key="16">
    <source>
        <dbReference type="SAM" id="MobiDB-lite"/>
    </source>
</evidence>
<comment type="caution">
    <text evidence="19">The sequence shown here is derived from an EMBL/GenBank/DDBJ whole genome shotgun (WGS) entry which is preliminary data.</text>
</comment>
<dbReference type="PANTHER" id="PTHR12750">
    <property type="entry name" value="DIPHOSPHOINOSITOL PENTAKISPHOSPHATE KINASE"/>
    <property type="match status" value="1"/>
</dbReference>
<feature type="region of interest" description="Disordered" evidence="16">
    <location>
        <begin position="1132"/>
        <end position="1151"/>
    </location>
</feature>
<evidence type="ECO:0000313" key="19">
    <source>
        <dbReference type="EMBL" id="RMX79975.1"/>
    </source>
</evidence>
<organism evidence="19 20">
    <name type="scientific">Hortaea werneckii</name>
    <name type="common">Black yeast</name>
    <name type="synonym">Cladosporium werneckii</name>
    <dbReference type="NCBI Taxonomy" id="91943"/>
    <lineage>
        <taxon>Eukaryota</taxon>
        <taxon>Fungi</taxon>
        <taxon>Dikarya</taxon>
        <taxon>Ascomycota</taxon>
        <taxon>Pezizomycotina</taxon>
        <taxon>Dothideomycetes</taxon>
        <taxon>Dothideomycetidae</taxon>
        <taxon>Mycosphaerellales</taxon>
        <taxon>Teratosphaeriaceae</taxon>
        <taxon>Hortaea</taxon>
    </lineage>
</organism>
<dbReference type="OrthoDB" id="18042at2759"/>
<evidence type="ECO:0000256" key="1">
    <source>
        <dbReference type="ARBA" id="ARBA00004245"/>
    </source>
</evidence>
<evidence type="ECO:0000256" key="9">
    <source>
        <dbReference type="ARBA" id="ARBA00022840"/>
    </source>
</evidence>
<dbReference type="GO" id="GO:0052723">
    <property type="term" value="F:inositol hexakisphosphate 1-kinase activity"/>
    <property type="evidence" value="ECO:0007669"/>
    <property type="project" value="UniProtKB-ARBA"/>
</dbReference>
<dbReference type="GO" id="GO:0005524">
    <property type="term" value="F:ATP binding"/>
    <property type="evidence" value="ECO:0007669"/>
    <property type="project" value="UniProtKB-KW"/>
</dbReference>
<name>A0A3M6WN53_HORWE</name>
<dbReference type="Gene3D" id="3.40.50.11950">
    <property type="match status" value="1"/>
</dbReference>
<feature type="domain" description="ATP-grasp fold RimK-type" evidence="17">
    <location>
        <begin position="452"/>
        <end position="547"/>
    </location>
</feature>
<dbReference type="Pfam" id="PF00328">
    <property type="entry name" value="His_Phos_2"/>
    <property type="match status" value="1"/>
</dbReference>
<feature type="coiled-coil region" evidence="15">
    <location>
        <begin position="1048"/>
        <end position="1075"/>
    </location>
</feature>
<dbReference type="FunFam" id="3.40.50.11950:FF:000002">
    <property type="entry name" value="Inositol hexakisphosphate and diphosphoinositol-pentakisphosphate kinase"/>
    <property type="match status" value="1"/>
</dbReference>
<dbReference type="GO" id="GO:0033857">
    <property type="term" value="F:5-diphosphoinositol pentakisphosphate 1-kinase activity"/>
    <property type="evidence" value="ECO:0007669"/>
    <property type="project" value="TreeGrafter"/>
</dbReference>
<evidence type="ECO:0000256" key="2">
    <source>
        <dbReference type="ARBA" id="ARBA00005609"/>
    </source>
</evidence>
<keyword evidence="7 14" id="KW-0547">Nucleotide-binding</keyword>
<feature type="compositionally biased region" description="Basic and acidic residues" evidence="16">
    <location>
        <begin position="1328"/>
        <end position="1338"/>
    </location>
</feature>
<comment type="catalytic activity">
    <reaction evidence="12">
        <text>1D-myo-inositol hexakisphosphate + ATP = 1-diphospho-1D-myo-inositol 2,3,4,5,6-pentakisphosphate + ADP</text>
        <dbReference type="Rhea" id="RHEA:37459"/>
        <dbReference type="ChEBI" id="CHEBI:30616"/>
        <dbReference type="ChEBI" id="CHEBI:58130"/>
        <dbReference type="ChEBI" id="CHEBI:74946"/>
        <dbReference type="ChEBI" id="CHEBI:456216"/>
        <dbReference type="EC" id="2.7.4.24"/>
    </reaction>
    <physiologicalReaction direction="left-to-right" evidence="12">
        <dbReference type="Rhea" id="RHEA:37460"/>
    </physiologicalReaction>
</comment>
<evidence type="ECO:0000256" key="6">
    <source>
        <dbReference type="ARBA" id="ARBA00022679"/>
    </source>
</evidence>
<dbReference type="GO" id="GO:0005829">
    <property type="term" value="C:cytosol"/>
    <property type="evidence" value="ECO:0007669"/>
    <property type="project" value="TreeGrafter"/>
</dbReference>
<evidence type="ECO:0000259" key="18">
    <source>
        <dbReference type="Pfam" id="PF18086"/>
    </source>
</evidence>